<dbReference type="RefSeq" id="WP_138118111.1">
    <property type="nucleotide sequence ID" value="NZ_CP013926.1"/>
</dbReference>
<proteinExistence type="predicted"/>
<gene>
    <name evidence="1" type="ORF">Q4527_03275</name>
</gene>
<dbReference type="GeneID" id="83257026"/>
<protein>
    <submittedName>
        <fullName evidence="1">Cache domain-containing protein</fullName>
    </submittedName>
</protein>
<sequence>MEQLLLNNRQKLQAAIPLINSYNDRFDDLNHWWGKISLIGKINSHNVSDSILEEMLSTKEKFSELQGRLIQNLMKEHLLKRLADDHNKSQVAIDILIRNLFERTADVGFLATDDDIRAFLLNTDSQSEDINNIRYRLEEYVKKYSVYDEILLLDTQGRVKANLDSDSPIEFSEDPLISKTLSSKDDYTETFRYSDLQPHKRNALIYSCAIRESNEKDARTLGVLCLCFKFDDEMQSIFKNLQSERAASSIMIVSENREVMATSHPQKFKIGEKIPKCGSPDLVTMKHNSFISTTSATKGYQGFKGLSWQGVAMTPLNNAFKHSNDTVQLQTDSCQLLNSKLFSDELKQIFKTSMLINDDLSLVVLNGIIAAARNNAVEFMPVLSEIKSTGESIALIFSNSIDNLQSTVISARLGDVRFCASLAVDIMDRNLYERANDCRWWALTTAFRQHLQLPTVTPDAQQKISDILRYINDLYTVYTNLYVYDKNGIIIAVSNKEHASVVGDKVDPHSGAIDALNCTDSQEYSVSRFVPSPQYDNKHTYIYNASITSLKQNSVVGGIGIVFDSAPQFSEMLNDSLPKDESGHTLMGCFGMFCQRDGMIISSTEGCPQHVGEVIEIEPSLLGLANGEEDSRIINYQGKKYAIGVAASKGYREYKTTGDYRNDVVAFIMMPS</sequence>
<dbReference type="AlphaFoldDB" id="A0AAW7Z1D5"/>
<comment type="caution">
    <text evidence="1">The sequence shown here is derived from an EMBL/GenBank/DDBJ whole genome shotgun (WGS) entry which is preliminary data.</text>
</comment>
<dbReference type="Proteomes" id="UP001170717">
    <property type="component" value="Unassembled WGS sequence"/>
</dbReference>
<evidence type="ECO:0000313" key="2">
    <source>
        <dbReference type="Proteomes" id="UP001170717"/>
    </source>
</evidence>
<dbReference type="EMBL" id="JAUOQI010000002">
    <property type="protein sequence ID" value="MDO6576391.1"/>
    <property type="molecule type" value="Genomic_DNA"/>
</dbReference>
<evidence type="ECO:0000313" key="1">
    <source>
        <dbReference type="EMBL" id="MDO6576391.1"/>
    </source>
</evidence>
<accession>A0AAW7Z1D5</accession>
<reference evidence="1" key="1">
    <citation type="submission" date="2023-07" db="EMBL/GenBank/DDBJ databases">
        <title>Genome content predicts the carbon catabolic preferences of heterotrophic bacteria.</title>
        <authorList>
            <person name="Gralka M."/>
        </authorList>
    </citation>
    <scope>NUCLEOTIDE SEQUENCE</scope>
    <source>
        <strain evidence="1">F2M12</strain>
    </source>
</reference>
<dbReference type="Gene3D" id="3.30.450.20">
    <property type="entry name" value="PAS domain"/>
    <property type="match status" value="1"/>
</dbReference>
<name>A0AAW7Z1D5_9ALTE</name>
<organism evidence="1 2">
    <name type="scientific">Alteromonas stellipolaris</name>
    <dbReference type="NCBI Taxonomy" id="233316"/>
    <lineage>
        <taxon>Bacteria</taxon>
        <taxon>Pseudomonadati</taxon>
        <taxon>Pseudomonadota</taxon>
        <taxon>Gammaproteobacteria</taxon>
        <taxon>Alteromonadales</taxon>
        <taxon>Alteromonadaceae</taxon>
        <taxon>Alteromonas/Salinimonas group</taxon>
        <taxon>Alteromonas</taxon>
    </lineage>
</organism>